<reference evidence="2" key="1">
    <citation type="submission" date="2021-01" db="EMBL/GenBank/DDBJ databases">
        <title>Adiantum capillus-veneris genome.</title>
        <authorList>
            <person name="Fang Y."/>
            <person name="Liao Q."/>
        </authorList>
    </citation>
    <scope>NUCLEOTIDE SEQUENCE</scope>
    <source>
        <strain evidence="2">H3</strain>
        <tissue evidence="2">Leaf</tissue>
    </source>
</reference>
<proteinExistence type="predicted"/>
<protein>
    <submittedName>
        <fullName evidence="2">Uncharacterized protein</fullName>
    </submittedName>
</protein>
<evidence type="ECO:0000313" key="2">
    <source>
        <dbReference type="EMBL" id="KAI5060212.1"/>
    </source>
</evidence>
<feature type="compositionally biased region" description="Basic residues" evidence="1">
    <location>
        <begin position="36"/>
        <end position="48"/>
    </location>
</feature>
<comment type="caution">
    <text evidence="2">The sequence shown here is derived from an EMBL/GenBank/DDBJ whole genome shotgun (WGS) entry which is preliminary data.</text>
</comment>
<sequence>MALASSVAFSAATLPHGYTPNLRVFACKPPGGSRPQPRRRQPQRRRRLKQEDSVAKVHIRENYWEPFIERHIRRVRDQGIDLNDDVERLKLQRENKFELILELAEEANEFLVNHPEEAIHKKPALKVISDAVNQSGTIQRPDAYSDATFEFLEDLGMF</sequence>
<dbReference type="InterPro" id="IPR038958">
    <property type="entry name" value="PTAC7"/>
</dbReference>
<dbReference type="OrthoDB" id="1915194at2759"/>
<organism evidence="2 3">
    <name type="scientific">Adiantum capillus-veneris</name>
    <name type="common">Maidenhair fern</name>
    <dbReference type="NCBI Taxonomy" id="13818"/>
    <lineage>
        <taxon>Eukaryota</taxon>
        <taxon>Viridiplantae</taxon>
        <taxon>Streptophyta</taxon>
        <taxon>Embryophyta</taxon>
        <taxon>Tracheophyta</taxon>
        <taxon>Polypodiopsida</taxon>
        <taxon>Polypodiidae</taxon>
        <taxon>Polypodiales</taxon>
        <taxon>Pteridineae</taxon>
        <taxon>Pteridaceae</taxon>
        <taxon>Vittarioideae</taxon>
        <taxon>Adiantum</taxon>
    </lineage>
</organism>
<accession>A0A9D4U2M0</accession>
<feature type="region of interest" description="Disordered" evidence="1">
    <location>
        <begin position="25"/>
        <end position="52"/>
    </location>
</feature>
<dbReference type="EMBL" id="JABFUD020000024">
    <property type="protein sequence ID" value="KAI5060212.1"/>
    <property type="molecule type" value="Genomic_DNA"/>
</dbReference>
<evidence type="ECO:0000313" key="3">
    <source>
        <dbReference type="Proteomes" id="UP000886520"/>
    </source>
</evidence>
<dbReference type="PANTHER" id="PTHR37257:SF1">
    <property type="entry name" value="PROTEIN PLASTID TRANSCRIPTIONALLY ACTIVE 7"/>
    <property type="match status" value="1"/>
</dbReference>
<evidence type="ECO:0000256" key="1">
    <source>
        <dbReference type="SAM" id="MobiDB-lite"/>
    </source>
</evidence>
<dbReference type="Proteomes" id="UP000886520">
    <property type="component" value="Chromosome 24"/>
</dbReference>
<gene>
    <name evidence="2" type="ORF">GOP47_0024632</name>
</gene>
<keyword evidence="3" id="KW-1185">Reference proteome</keyword>
<dbReference type="PANTHER" id="PTHR37257">
    <property type="entry name" value="PROTEIN PLASTID TRANSCRIPTIONALLY ACTIVE 7"/>
    <property type="match status" value="1"/>
</dbReference>
<dbReference type="GO" id="GO:0000427">
    <property type="term" value="C:plastid-encoded plastid RNA polymerase complex"/>
    <property type="evidence" value="ECO:0007669"/>
    <property type="project" value="InterPro"/>
</dbReference>
<dbReference type="GO" id="GO:0042793">
    <property type="term" value="P:plastid transcription"/>
    <property type="evidence" value="ECO:0007669"/>
    <property type="project" value="InterPro"/>
</dbReference>
<dbReference type="AlphaFoldDB" id="A0A9D4U2M0"/>
<name>A0A9D4U2M0_ADICA</name>